<evidence type="ECO:0000256" key="1">
    <source>
        <dbReference type="SAM" id="MobiDB-lite"/>
    </source>
</evidence>
<proteinExistence type="predicted"/>
<dbReference type="AlphaFoldDB" id="A0A0B2WYB2"/>
<feature type="compositionally biased region" description="Basic residues" evidence="1">
    <location>
        <begin position="159"/>
        <end position="169"/>
    </location>
</feature>
<organism evidence="2 3">
    <name type="scientific">Metarhizium album (strain ARSEF 1941)</name>
    <dbReference type="NCBI Taxonomy" id="1081103"/>
    <lineage>
        <taxon>Eukaryota</taxon>
        <taxon>Fungi</taxon>
        <taxon>Dikarya</taxon>
        <taxon>Ascomycota</taxon>
        <taxon>Pezizomycotina</taxon>
        <taxon>Sordariomycetes</taxon>
        <taxon>Hypocreomycetidae</taxon>
        <taxon>Hypocreales</taxon>
        <taxon>Clavicipitaceae</taxon>
        <taxon>Metarhizium</taxon>
    </lineage>
</organism>
<dbReference type="RefSeq" id="XP_040678896.1">
    <property type="nucleotide sequence ID" value="XM_040823017.1"/>
</dbReference>
<comment type="caution">
    <text evidence="2">The sequence shown here is derived from an EMBL/GenBank/DDBJ whole genome shotgun (WGS) entry which is preliminary data.</text>
</comment>
<gene>
    <name evidence="2" type="ORF">MAM_04219</name>
</gene>
<feature type="region of interest" description="Disordered" evidence="1">
    <location>
        <begin position="68"/>
        <end position="113"/>
    </location>
</feature>
<evidence type="ECO:0000313" key="3">
    <source>
        <dbReference type="Proteomes" id="UP000030816"/>
    </source>
</evidence>
<dbReference type="Proteomes" id="UP000030816">
    <property type="component" value="Unassembled WGS sequence"/>
</dbReference>
<dbReference type="EMBL" id="AZHE01000009">
    <property type="protein sequence ID" value="KHN97830.1"/>
    <property type="molecule type" value="Genomic_DNA"/>
</dbReference>
<protein>
    <submittedName>
        <fullName evidence="2">Uncharacterized protein</fullName>
    </submittedName>
</protein>
<feature type="region of interest" description="Disordered" evidence="1">
    <location>
        <begin position="146"/>
        <end position="180"/>
    </location>
</feature>
<accession>A0A0B2WYB2</accession>
<keyword evidence="3" id="KW-1185">Reference proteome</keyword>
<name>A0A0B2WYB2_METAS</name>
<feature type="region of interest" description="Disordered" evidence="1">
    <location>
        <begin position="31"/>
        <end position="53"/>
    </location>
</feature>
<sequence>MQKSTMPTPPSFKRDILNTNGGQYYAADGFPTISETVPNSPGRVGGTESLSQRRNHVALSPINTFAQVQQSQIHHSKREPFSGSDFLPEGQSSGRTLSGNGDGPGPGSNGYIASEKTEYTTYTTDLETPGQQVNKAILDMYKSWSNISGPDSRPEYPKRHQSLMKRPKRSQSTCAAPDLCRAPSPAPVEVITGVSRHEVPHNSNGMIEPSPQFSPLPLHFQGQSSSSTRRGEKIMIGQNGWLECTSKVDDDEKKPQVKRLGLFLNSIKKIAKDVVRIARKGVCITAWIN</sequence>
<dbReference type="GeneID" id="63738674"/>
<reference evidence="2 3" key="1">
    <citation type="journal article" date="2014" name="Proc. Natl. Acad. Sci. U.S.A.">
        <title>Trajectory and genomic determinants of fungal-pathogen speciation and host adaptation.</title>
        <authorList>
            <person name="Hu X."/>
            <person name="Xiao G."/>
            <person name="Zheng P."/>
            <person name="Shang Y."/>
            <person name="Su Y."/>
            <person name="Zhang X."/>
            <person name="Liu X."/>
            <person name="Zhan S."/>
            <person name="St Leger R.J."/>
            <person name="Wang C."/>
        </authorList>
    </citation>
    <scope>NUCLEOTIDE SEQUENCE [LARGE SCALE GENOMIC DNA]</scope>
    <source>
        <strain evidence="2 3">ARSEF 1941</strain>
    </source>
</reference>
<evidence type="ECO:0000313" key="2">
    <source>
        <dbReference type="EMBL" id="KHN97830.1"/>
    </source>
</evidence>
<dbReference type="HOGENOM" id="CLU_963394_0_0_1"/>